<evidence type="ECO:0000256" key="5">
    <source>
        <dbReference type="SAM" id="Coils"/>
    </source>
</evidence>
<reference evidence="8" key="1">
    <citation type="journal article" date="2011" name="Genome Biol.">
        <title>The draft genome of the carcinogenic human liver fluke Clonorchis sinensis.</title>
        <authorList>
            <person name="Wang X."/>
            <person name="Chen W."/>
            <person name="Huang Y."/>
            <person name="Sun J."/>
            <person name="Men J."/>
            <person name="Liu H."/>
            <person name="Luo F."/>
            <person name="Guo L."/>
            <person name="Lv X."/>
            <person name="Deng C."/>
            <person name="Zhou C."/>
            <person name="Fan Y."/>
            <person name="Li X."/>
            <person name="Huang L."/>
            <person name="Hu Y."/>
            <person name="Liang C."/>
            <person name="Hu X."/>
            <person name="Xu J."/>
            <person name="Yu X."/>
        </authorList>
    </citation>
    <scope>NUCLEOTIDE SEQUENCE [LARGE SCALE GENOMIC DNA]</scope>
    <source>
        <strain evidence="8">Henan</strain>
    </source>
</reference>
<dbReference type="GO" id="GO:0005667">
    <property type="term" value="C:transcription regulator complex"/>
    <property type="evidence" value="ECO:0007669"/>
    <property type="project" value="InterPro"/>
</dbReference>
<name>G7YKY6_CLOSI</name>
<dbReference type="Gene3D" id="3.90.520.10">
    <property type="entry name" value="SMAD MH1 domain"/>
    <property type="match status" value="1"/>
</dbReference>
<proteinExistence type="predicted"/>
<dbReference type="InterPro" id="IPR003619">
    <property type="entry name" value="MAD_homology1_Dwarfin-type"/>
</dbReference>
<dbReference type="InterPro" id="IPR013019">
    <property type="entry name" value="MAD_homology_MH1"/>
</dbReference>
<evidence type="ECO:0000256" key="4">
    <source>
        <dbReference type="ARBA" id="ARBA00023242"/>
    </source>
</evidence>
<dbReference type="InterPro" id="IPR036578">
    <property type="entry name" value="SMAD_MH1_sf"/>
</dbReference>
<dbReference type="SUPFAM" id="SSF56366">
    <property type="entry name" value="SMAD MH1 domain"/>
    <property type="match status" value="1"/>
</dbReference>
<keyword evidence="2" id="KW-0805">Transcription regulation</keyword>
<dbReference type="GO" id="GO:0003341">
    <property type="term" value="P:cilium movement"/>
    <property type="evidence" value="ECO:0007669"/>
    <property type="project" value="InterPro"/>
</dbReference>
<evidence type="ECO:0000256" key="2">
    <source>
        <dbReference type="ARBA" id="ARBA00023015"/>
    </source>
</evidence>
<dbReference type="PANTHER" id="PTHR46518:SF1">
    <property type="entry name" value="OUTER DYNEIN ARM-DOCKING COMPLEX SUBUNIT 3"/>
    <property type="match status" value="1"/>
</dbReference>
<dbReference type="InterPro" id="IPR036691">
    <property type="entry name" value="Endo/exonu/phosph_ase_sf"/>
</dbReference>
<dbReference type="GO" id="GO:0097542">
    <property type="term" value="C:ciliary tip"/>
    <property type="evidence" value="ECO:0007669"/>
    <property type="project" value="TreeGrafter"/>
</dbReference>
<feature type="compositionally biased region" description="Gly residues" evidence="6">
    <location>
        <begin position="736"/>
        <end position="748"/>
    </location>
</feature>
<comment type="subcellular location">
    <subcellularLocation>
        <location evidence="1">Nucleus</location>
    </subcellularLocation>
</comment>
<feature type="compositionally biased region" description="Polar residues" evidence="6">
    <location>
        <begin position="618"/>
        <end position="627"/>
    </location>
</feature>
<feature type="region of interest" description="Disordered" evidence="6">
    <location>
        <begin position="547"/>
        <end position="591"/>
    </location>
</feature>
<dbReference type="PROSITE" id="PS51075">
    <property type="entry name" value="MH1"/>
    <property type="match status" value="1"/>
</dbReference>
<evidence type="ECO:0000256" key="6">
    <source>
        <dbReference type="SAM" id="MobiDB-lite"/>
    </source>
</evidence>
<dbReference type="InterPro" id="IPR005135">
    <property type="entry name" value="Endo/exonuclease/phosphatase"/>
</dbReference>
<keyword evidence="3" id="KW-0804">Transcription</keyword>
<feature type="compositionally biased region" description="Gly residues" evidence="6">
    <location>
        <begin position="700"/>
        <end position="719"/>
    </location>
</feature>
<protein>
    <submittedName>
        <fullName evidence="8">SMAD mothers against DPP 4</fullName>
    </submittedName>
</protein>
<dbReference type="SMART" id="SM00523">
    <property type="entry name" value="DWA"/>
    <property type="match status" value="1"/>
</dbReference>
<dbReference type="Gene3D" id="3.60.10.10">
    <property type="entry name" value="Endonuclease/exonuclease/phosphatase"/>
    <property type="match status" value="1"/>
</dbReference>
<feature type="region of interest" description="Disordered" evidence="6">
    <location>
        <begin position="610"/>
        <end position="634"/>
    </location>
</feature>
<feature type="domain" description="MH1" evidence="7">
    <location>
        <begin position="399"/>
        <end position="545"/>
    </location>
</feature>
<dbReference type="GO" id="GO:0036158">
    <property type="term" value="P:outer dynein arm assembly"/>
    <property type="evidence" value="ECO:0007669"/>
    <property type="project" value="InterPro"/>
</dbReference>
<dbReference type="GO" id="GO:0006355">
    <property type="term" value="P:regulation of DNA-templated transcription"/>
    <property type="evidence" value="ECO:0007669"/>
    <property type="project" value="InterPro"/>
</dbReference>
<keyword evidence="4" id="KW-0539">Nucleus</keyword>
<dbReference type="Pfam" id="PF14529">
    <property type="entry name" value="Exo_endo_phos_2"/>
    <property type="match status" value="1"/>
</dbReference>
<evidence type="ECO:0000256" key="1">
    <source>
        <dbReference type="ARBA" id="ARBA00004123"/>
    </source>
</evidence>
<feature type="coiled-coil region" evidence="5">
    <location>
        <begin position="994"/>
        <end position="1021"/>
    </location>
</feature>
<dbReference type="GO" id="GO:0005634">
    <property type="term" value="C:nucleus"/>
    <property type="evidence" value="ECO:0007669"/>
    <property type="project" value="UniProtKB-SubCell"/>
</dbReference>
<organism evidence="8 9">
    <name type="scientific">Clonorchis sinensis</name>
    <name type="common">Chinese liver fluke</name>
    <dbReference type="NCBI Taxonomy" id="79923"/>
    <lineage>
        <taxon>Eukaryota</taxon>
        <taxon>Metazoa</taxon>
        <taxon>Spiralia</taxon>
        <taxon>Lophotrochozoa</taxon>
        <taxon>Platyhelminthes</taxon>
        <taxon>Trematoda</taxon>
        <taxon>Digenea</taxon>
        <taxon>Opisthorchiida</taxon>
        <taxon>Opisthorchiata</taxon>
        <taxon>Opisthorchiidae</taxon>
        <taxon>Clonorchis</taxon>
    </lineage>
</organism>
<dbReference type="EMBL" id="DF143543">
    <property type="protein sequence ID" value="GAA53617.1"/>
    <property type="molecule type" value="Genomic_DNA"/>
</dbReference>
<evidence type="ECO:0000313" key="8">
    <source>
        <dbReference type="EMBL" id="GAA53617.1"/>
    </source>
</evidence>
<keyword evidence="9" id="KW-1185">Reference proteome</keyword>
<dbReference type="AlphaFoldDB" id="G7YKY6"/>
<feature type="region of interest" description="Disordered" evidence="6">
    <location>
        <begin position="695"/>
        <end position="762"/>
    </location>
</feature>
<gene>
    <name evidence="8" type="ORF">CLF_110626</name>
</gene>
<accession>G7YKY6</accession>
<feature type="compositionally biased region" description="Low complexity" evidence="6">
    <location>
        <begin position="720"/>
        <end position="735"/>
    </location>
</feature>
<evidence type="ECO:0000313" key="9">
    <source>
        <dbReference type="Proteomes" id="UP000008909"/>
    </source>
</evidence>
<evidence type="ECO:0000259" key="7">
    <source>
        <dbReference type="PROSITE" id="PS51075"/>
    </source>
</evidence>
<dbReference type="GO" id="GO:0036064">
    <property type="term" value="C:ciliary basal body"/>
    <property type="evidence" value="ECO:0007669"/>
    <property type="project" value="TreeGrafter"/>
</dbReference>
<dbReference type="PANTHER" id="PTHR46518">
    <property type="entry name" value="COILED-COIL DOMAIN-CONTAINING PROTEIN 151"/>
    <property type="match status" value="1"/>
</dbReference>
<dbReference type="GO" id="GO:0003824">
    <property type="term" value="F:catalytic activity"/>
    <property type="evidence" value="ECO:0007669"/>
    <property type="project" value="InterPro"/>
</dbReference>
<dbReference type="Pfam" id="PF03165">
    <property type="entry name" value="MH1"/>
    <property type="match status" value="1"/>
</dbReference>
<dbReference type="GO" id="GO:0035253">
    <property type="term" value="C:ciliary rootlet"/>
    <property type="evidence" value="ECO:0007669"/>
    <property type="project" value="TreeGrafter"/>
</dbReference>
<dbReference type="Proteomes" id="UP000008909">
    <property type="component" value="Unassembled WGS sequence"/>
</dbReference>
<reference key="2">
    <citation type="submission" date="2011-10" db="EMBL/GenBank/DDBJ databases">
        <title>The genome and transcriptome sequence of Clonorchis sinensis provide insights into the carcinogenic liver fluke.</title>
        <authorList>
            <person name="Wang X."/>
            <person name="Huang Y."/>
            <person name="Chen W."/>
            <person name="Liu H."/>
            <person name="Guo L."/>
            <person name="Chen Y."/>
            <person name="Luo F."/>
            <person name="Zhou W."/>
            <person name="Sun J."/>
            <person name="Mao Q."/>
            <person name="Liang P."/>
            <person name="Zhou C."/>
            <person name="Tian Y."/>
            <person name="Men J."/>
            <person name="Lv X."/>
            <person name="Huang L."/>
            <person name="Zhou J."/>
            <person name="Hu Y."/>
            <person name="Li R."/>
            <person name="Zhang F."/>
            <person name="Lei H."/>
            <person name="Li X."/>
            <person name="Hu X."/>
            <person name="Liang C."/>
            <person name="Xu J."/>
            <person name="Wu Z."/>
            <person name="Yu X."/>
        </authorList>
    </citation>
    <scope>NUCLEOTIDE SEQUENCE</scope>
    <source>
        <strain>Henan</strain>
    </source>
</reference>
<dbReference type="SUPFAM" id="SSF56219">
    <property type="entry name" value="DNase I-like"/>
    <property type="match status" value="1"/>
</dbReference>
<feature type="compositionally biased region" description="Polar residues" evidence="6">
    <location>
        <begin position="573"/>
        <end position="591"/>
    </location>
</feature>
<evidence type="ECO:0000256" key="3">
    <source>
        <dbReference type="ARBA" id="ARBA00023163"/>
    </source>
</evidence>
<keyword evidence="5" id="KW-0175">Coiled coil</keyword>
<dbReference type="InterPro" id="IPR033192">
    <property type="entry name" value="ODAD3"/>
</dbReference>
<sequence>MVPSDTTIAPFCGALWLQVPLRGSDSLLLGVVCRSPSSPPEDDQSLIRTLGQLSSSYHFTRLLPVGDFNVPGTPWTELQCTGSSGPFAAALTEVVQQSAWTQHVITPTRYRAGQQPSLLDFVITNERHFVDQVIINAPLRHSDHCVLAFDFICYWARSPEPQTWIHNFCRADTSGIRISLDQVQLGPGSVEDLYRTIVQKVREADAMFVPKKPPGSRKSAQKAFAVLRMIRLAFSRITRTDFEILYGAYVRPLLEYANPVVYSGRTKDVILIERVQRAATKMVAGLESMDYETRLVVLDLFPLEYCRLRGDLILTYALFEQGLANRFFTVDPANTRWGHGERQLLNDKNKTDPGNMGKCLDPAHQSSNNLRSDAKLNEGAMPTTGRAGSGHAKIDTTRGVVHSLMCYRQNGEPKEFAMRAIESLIKKLKEKHDDLDSLITAITTNGTHPSKCVTIQRTLDGRMQDSVCINPYHYERVVSPVDFGSLSLSPSEERANHVHFWRQEGMSLGFKDCVPGCVVWLRHLGSVNRCSETFSALITDCGIADASDSESELPDTTVSGMLDHSTRLDSDSARSLTTRDSSDKVTSSTSGRLGYCRSRLTVQALLDEADSPIAPTNGHPQEQPTTATSTLSTSEFNTSSSFTANEHYFGASLCSDPSDRISVTTVAKLSGVHTTHSVESCIMDVCGNGATGINDNSNKDGGGSGNSSGGGGGGGGTVGNSGRTTSGSNFSSGSSCGAGGGGSGGWGQRGRPPQPPFTPSGSLLQKILDLVDDRVAKKMNQLNMLRYKTRLRQEKLSHLDTQAKLLEVEWEQVKDSRIGDEVTNQAIRVLENKIDKTKIKQSEVIHIGRTYAAIKDKMQEETFTYASTADAIQYEIERCARKLQELRPVFESAISVREKTKTELQRHEELMFAQRKRREMELVSMRRIAESKKDRPITHKNPLLEQELRKLDSEAVGDEMEEELASESQTRLNHLSRINEQLKQITGYFDLTDIVKRMEELMETGRQLERLREQNDHKIKQLKLQSKTMEEHLGLLRIAYEYAKDRLESSKLDHKTKQEENVHSLVKLRDDSKDKQQALDRINLTLEHLYKKLVLVSIFGRRDKTHPIVKEFPLNFSPVELLGKCNGLQQQLERDLEEYDISEEEGRLEEALREMAWTRLIKKY</sequence>